<dbReference type="AlphaFoldDB" id="A0AAV2YL09"/>
<feature type="compositionally biased region" description="Pro residues" evidence="1">
    <location>
        <begin position="287"/>
        <end position="302"/>
    </location>
</feature>
<name>A0AAV2YL09_9STRA</name>
<evidence type="ECO:0000313" key="3">
    <source>
        <dbReference type="Proteomes" id="UP001146120"/>
    </source>
</evidence>
<comment type="caution">
    <text evidence="2">The sequence shown here is derived from an EMBL/GenBank/DDBJ whole genome shotgun (WGS) entry which is preliminary data.</text>
</comment>
<feature type="compositionally biased region" description="Basic and acidic residues" evidence="1">
    <location>
        <begin position="231"/>
        <end position="240"/>
    </location>
</feature>
<sequence length="539" mass="61836">MDVADVHKMLNDQQDGLLKMMEEYKLRQRGMMQMIIDDVGIKQREMLDAIVEHVSGQQHELVREVSASVQAARPDIIEEVINETLLDELVEWIGNDTKREDAKYWLNGMKQHLRDKHGNYFRSDFDHLLEICMDAMDIPQSRGRLLGVRVQEFKIFLTNDFIDDAARNRLMWGCYGILNVGNARSHVSGLLSMHEQLQLCASVTALVECFPVLVQKTKEIARAKEREAEREAAADAEAAKARAAAEAARPPAWTSGSAFPPLEPSSAPSPLKAPVTPPTRSSQTRSSPPPGFSPPEKSPPPGLAIVKQNPESPPQSMEVRSTAAPRVVLPELRFYHDRPTSLPKETDRTKITIFMRMLNHMQKVPKANLCHRLAAHDNCAMSHSYMEVMTYNPCFKRLICRQESHYFSYNVEERHECVCIHVDTGLTWEWMDDLHQKRSLCPRGSRCRINRCLKSHSFEEVCWYNPAFKTRQCCVRAHQHYTEPPNDCPYYHETTGPNKDQRDYIYESDYVGRPVPMLFPERSHKPLADILDAMRRQNE</sequence>
<keyword evidence="3" id="KW-1185">Reference proteome</keyword>
<proteinExistence type="predicted"/>
<dbReference type="Proteomes" id="UP001146120">
    <property type="component" value="Unassembled WGS sequence"/>
</dbReference>
<organism evidence="2 3">
    <name type="scientific">Lagenidium giganteum</name>
    <dbReference type="NCBI Taxonomy" id="4803"/>
    <lineage>
        <taxon>Eukaryota</taxon>
        <taxon>Sar</taxon>
        <taxon>Stramenopiles</taxon>
        <taxon>Oomycota</taxon>
        <taxon>Peronosporomycetes</taxon>
        <taxon>Pythiales</taxon>
        <taxon>Pythiaceae</taxon>
    </lineage>
</organism>
<gene>
    <name evidence="2" type="ORF">N0F65_001625</name>
</gene>
<reference evidence="2" key="2">
    <citation type="journal article" date="2023" name="Microbiol Resour">
        <title>Decontamination and Annotation of the Draft Genome Sequence of the Oomycete Lagenidium giganteum ARSEF 373.</title>
        <authorList>
            <person name="Morgan W.R."/>
            <person name="Tartar A."/>
        </authorList>
    </citation>
    <scope>NUCLEOTIDE SEQUENCE</scope>
    <source>
        <strain evidence="2">ARSEF 373</strain>
    </source>
</reference>
<reference evidence="2" key="1">
    <citation type="submission" date="2022-11" db="EMBL/GenBank/DDBJ databases">
        <authorList>
            <person name="Morgan W.R."/>
            <person name="Tartar A."/>
        </authorList>
    </citation>
    <scope>NUCLEOTIDE SEQUENCE</scope>
    <source>
        <strain evidence="2">ARSEF 373</strain>
    </source>
</reference>
<evidence type="ECO:0000256" key="1">
    <source>
        <dbReference type="SAM" id="MobiDB-lite"/>
    </source>
</evidence>
<accession>A0AAV2YL09</accession>
<dbReference type="EMBL" id="DAKRPA010000275">
    <property type="protein sequence ID" value="DAZ94014.1"/>
    <property type="molecule type" value="Genomic_DNA"/>
</dbReference>
<feature type="region of interest" description="Disordered" evidence="1">
    <location>
        <begin position="231"/>
        <end position="323"/>
    </location>
</feature>
<protein>
    <submittedName>
        <fullName evidence="2">Uncharacterized protein</fullName>
    </submittedName>
</protein>
<feature type="compositionally biased region" description="Low complexity" evidence="1">
    <location>
        <begin position="241"/>
        <end position="286"/>
    </location>
</feature>
<evidence type="ECO:0000313" key="2">
    <source>
        <dbReference type="EMBL" id="DAZ94014.1"/>
    </source>
</evidence>